<organism evidence="1 3">
    <name type="scientific">Triparma columacea</name>
    <dbReference type="NCBI Taxonomy" id="722753"/>
    <lineage>
        <taxon>Eukaryota</taxon>
        <taxon>Sar</taxon>
        <taxon>Stramenopiles</taxon>
        <taxon>Ochrophyta</taxon>
        <taxon>Bolidophyceae</taxon>
        <taxon>Parmales</taxon>
        <taxon>Triparmaceae</taxon>
        <taxon>Triparma</taxon>
    </lineage>
</organism>
<reference evidence="3" key="2">
    <citation type="journal article" date="2023" name="Commun. Biol.">
        <title>Genome analysis of Parmales, the sister group of diatoms, reveals the evolutionary specialization of diatoms from phago-mixotrophs to photoautotrophs.</title>
        <authorList>
            <person name="Ban H."/>
            <person name="Sato S."/>
            <person name="Yoshikawa S."/>
            <person name="Yamada K."/>
            <person name="Nakamura Y."/>
            <person name="Ichinomiya M."/>
            <person name="Sato N."/>
            <person name="Blanc-Mathieu R."/>
            <person name="Endo H."/>
            <person name="Kuwata A."/>
            <person name="Ogata H."/>
        </authorList>
    </citation>
    <scope>NUCLEOTIDE SEQUENCE [LARGE SCALE GENOMIC DNA]</scope>
</reference>
<dbReference type="EMBL" id="BRYA01001439">
    <property type="protein sequence ID" value="GMI42825.1"/>
    <property type="molecule type" value="Genomic_DNA"/>
</dbReference>
<dbReference type="OrthoDB" id="193561at2759"/>
<sequence>LACPGIGKPIIAYSPKEGECNQGPLGNNDGSPEETTYEDVKYGYSGYEGVGGVKGNEFLQLTGVTNRPLKMGAFGFAAGTFNVEYEYYEVPPEGEVPNTPSVHWLATKNNKNNEISFSDTPQDLLIVRRGQGFEFLIFGGASASLTKEMVTVAITGQYATESYAGDPREYKDNLVDRRTS</sequence>
<dbReference type="EMBL" id="BRYA01001387">
    <property type="protein sequence ID" value="GMI42364.1"/>
    <property type="molecule type" value="Genomic_DNA"/>
</dbReference>
<comment type="caution">
    <text evidence="1">The sequence shown here is derived from an EMBL/GenBank/DDBJ whole genome shotgun (WGS) entry which is preliminary data.</text>
</comment>
<dbReference type="AlphaFoldDB" id="A0A9W7GF93"/>
<keyword evidence="3" id="KW-1185">Reference proteome</keyword>
<proteinExistence type="predicted"/>
<feature type="non-terminal residue" evidence="1">
    <location>
        <position position="1"/>
    </location>
</feature>
<feature type="non-terminal residue" evidence="1">
    <location>
        <position position="180"/>
    </location>
</feature>
<dbReference type="Proteomes" id="UP001165065">
    <property type="component" value="Unassembled WGS sequence"/>
</dbReference>
<evidence type="ECO:0000313" key="3">
    <source>
        <dbReference type="Proteomes" id="UP001165065"/>
    </source>
</evidence>
<protein>
    <submittedName>
        <fullName evidence="1">Uncharacterized protein</fullName>
    </submittedName>
</protein>
<gene>
    <name evidence="1" type="ORF">TrCOL_g1103</name>
    <name evidence="2" type="ORF">TrCOL_g3935</name>
</gene>
<name>A0A9W7GF93_9STRA</name>
<reference evidence="1" key="1">
    <citation type="submission" date="2022-07" db="EMBL/GenBank/DDBJ databases">
        <title>Genome analysis of Parmales, a sister group of diatoms, reveals the evolutionary specialization of diatoms from phago-mixotrophs to photoautotrophs.</title>
        <authorList>
            <person name="Ban H."/>
            <person name="Sato S."/>
            <person name="Yoshikawa S."/>
            <person name="Kazumasa Y."/>
            <person name="Nakamura Y."/>
            <person name="Ichinomiya M."/>
            <person name="Saitoh K."/>
            <person name="Sato N."/>
            <person name="Blanc-Mathieu R."/>
            <person name="Endo H."/>
            <person name="Kuwata A."/>
            <person name="Ogata H."/>
        </authorList>
    </citation>
    <scope>NUCLEOTIDE SEQUENCE</scope>
</reference>
<evidence type="ECO:0000313" key="1">
    <source>
        <dbReference type="EMBL" id="GMI42364.1"/>
    </source>
</evidence>
<accession>A0A9W7GF93</accession>
<evidence type="ECO:0000313" key="2">
    <source>
        <dbReference type="EMBL" id="GMI42825.1"/>
    </source>
</evidence>